<keyword evidence="5" id="KW-0812">Transmembrane</keyword>
<accession>A0A1N6GBL2</accession>
<comment type="similarity">
    <text evidence="3">Belongs to the methyl-accepting chemotaxis (MCP) protein family.</text>
</comment>
<evidence type="ECO:0000256" key="2">
    <source>
        <dbReference type="ARBA" id="ARBA00023224"/>
    </source>
</evidence>
<evidence type="ECO:0000313" key="8">
    <source>
        <dbReference type="Proteomes" id="UP000198461"/>
    </source>
</evidence>
<feature type="transmembrane region" description="Helical" evidence="5">
    <location>
        <begin position="42"/>
        <end position="62"/>
    </location>
</feature>
<evidence type="ECO:0000256" key="1">
    <source>
        <dbReference type="ARBA" id="ARBA00004370"/>
    </source>
</evidence>
<dbReference type="Pfam" id="PF00015">
    <property type="entry name" value="MCPsignal"/>
    <property type="match status" value="1"/>
</dbReference>
<keyword evidence="2 4" id="KW-0807">Transducer</keyword>
<evidence type="ECO:0000256" key="3">
    <source>
        <dbReference type="ARBA" id="ARBA00029447"/>
    </source>
</evidence>
<dbReference type="GO" id="GO:0016020">
    <property type="term" value="C:membrane"/>
    <property type="evidence" value="ECO:0007669"/>
    <property type="project" value="UniProtKB-SubCell"/>
</dbReference>
<dbReference type="InterPro" id="IPR004090">
    <property type="entry name" value="Chemotax_Me-accpt_rcpt"/>
</dbReference>
<dbReference type="PANTHER" id="PTHR32089:SF112">
    <property type="entry name" value="LYSOZYME-LIKE PROTEIN-RELATED"/>
    <property type="match status" value="1"/>
</dbReference>
<dbReference type="GO" id="GO:0006935">
    <property type="term" value="P:chemotaxis"/>
    <property type="evidence" value="ECO:0007669"/>
    <property type="project" value="InterPro"/>
</dbReference>
<dbReference type="EMBL" id="FSRE01000003">
    <property type="protein sequence ID" value="SIO04939.1"/>
    <property type="molecule type" value="Genomic_DNA"/>
</dbReference>
<organism evidence="7 8">
    <name type="scientific">Sulfurivirga caldicuralii</name>
    <dbReference type="NCBI Taxonomy" id="364032"/>
    <lineage>
        <taxon>Bacteria</taxon>
        <taxon>Pseudomonadati</taxon>
        <taxon>Pseudomonadota</taxon>
        <taxon>Gammaproteobacteria</taxon>
        <taxon>Thiotrichales</taxon>
        <taxon>Piscirickettsiaceae</taxon>
        <taxon>Sulfurivirga</taxon>
    </lineage>
</organism>
<name>A0A1N6GBL2_9GAMM</name>
<dbReference type="PRINTS" id="PR00260">
    <property type="entry name" value="CHEMTRNSDUCR"/>
</dbReference>
<gene>
    <name evidence="7" type="ORF">SAMN05443662_1274</name>
</gene>
<comment type="subcellular location">
    <subcellularLocation>
        <location evidence="1">Membrane</location>
    </subcellularLocation>
</comment>
<protein>
    <submittedName>
        <fullName evidence="7">Methyl-accepting chemotaxis protein</fullName>
    </submittedName>
</protein>
<dbReference type="PROSITE" id="PS50111">
    <property type="entry name" value="CHEMOTAXIS_TRANSDUC_2"/>
    <property type="match status" value="1"/>
</dbReference>
<evidence type="ECO:0000313" key="7">
    <source>
        <dbReference type="EMBL" id="SIO04939.1"/>
    </source>
</evidence>
<dbReference type="SMART" id="SM00283">
    <property type="entry name" value="MA"/>
    <property type="match status" value="1"/>
</dbReference>
<feature type="domain" description="Methyl-accepting transducer" evidence="6">
    <location>
        <begin position="195"/>
        <end position="352"/>
    </location>
</feature>
<dbReference type="Gene3D" id="1.20.120.30">
    <property type="entry name" value="Aspartate receptor, ligand-binding domain"/>
    <property type="match status" value="1"/>
</dbReference>
<evidence type="ECO:0000256" key="4">
    <source>
        <dbReference type="PROSITE-ProRule" id="PRU00284"/>
    </source>
</evidence>
<dbReference type="Pfam" id="PF13682">
    <property type="entry name" value="CZB"/>
    <property type="match status" value="1"/>
</dbReference>
<dbReference type="STRING" id="364032.SAMN05443662_1274"/>
<keyword evidence="5" id="KW-0472">Membrane</keyword>
<reference evidence="7 8" key="1">
    <citation type="submission" date="2016-11" db="EMBL/GenBank/DDBJ databases">
        <authorList>
            <person name="Jaros S."/>
            <person name="Januszkiewicz K."/>
            <person name="Wedrychowicz H."/>
        </authorList>
    </citation>
    <scope>NUCLEOTIDE SEQUENCE [LARGE SCALE GENOMIC DNA]</scope>
    <source>
        <strain evidence="7 8">DSM 17737</strain>
    </source>
</reference>
<dbReference type="OrthoDB" id="6433966at2"/>
<evidence type="ECO:0000259" key="6">
    <source>
        <dbReference type="PROSITE" id="PS50111"/>
    </source>
</evidence>
<keyword evidence="8" id="KW-1185">Reference proteome</keyword>
<dbReference type="PANTHER" id="PTHR32089">
    <property type="entry name" value="METHYL-ACCEPTING CHEMOTAXIS PROTEIN MCPB"/>
    <property type="match status" value="1"/>
</dbReference>
<dbReference type="Gene3D" id="1.10.287.950">
    <property type="entry name" value="Methyl-accepting chemotaxis protein"/>
    <property type="match status" value="1"/>
</dbReference>
<sequence length="490" mass="55719">MNLCSACKNWSSLDKIRYANYASLALFAIAEGADVVEGNMDWTTALGLFNFLFAWMIFINVLSMRESLKTISSQIAQGADGNLEPRIVGFKDKGHVREVVDNLNYFFDEIDAFMRELRTPIHEAAKGNFYRPMVATGFRGDFKEAAEEIAKPLEAMKQNQLFIERVTLNSELSKLGGGMSKGLVILQKDLLRSNEKAQRIREASEETARVADRSNRELSRMSEILDSLIHSVAQSDEVVQKLSEKAESINNIVNLIKDIAEQTNLLSLNAAIEAARAGEYGRGFAVVADEVRGLANRTQEAANEVTTTVEQLVHEARNTSDRTREMARSAATVQDFMDKFREVLKEVDENANFSSAYARVMFETVHLAMVKLDHIIYKSKAFSSVFNGEIELQQTDHTSCAFGKWYYNEGQQQFKDFMDIYRRIEPPHADFHAHIKDALEYVVDDETIIKHRDEILHHFTRVEEASDILFGLLDQLLQRFEEKVLQESDR</sequence>
<dbReference type="InterPro" id="IPR025991">
    <property type="entry name" value="Chemoreceptor_zinc-bind_dom"/>
</dbReference>
<dbReference type="InterPro" id="IPR004089">
    <property type="entry name" value="MCPsignal_dom"/>
</dbReference>
<dbReference type="GO" id="GO:0004888">
    <property type="term" value="F:transmembrane signaling receptor activity"/>
    <property type="evidence" value="ECO:0007669"/>
    <property type="project" value="InterPro"/>
</dbReference>
<dbReference type="Proteomes" id="UP000198461">
    <property type="component" value="Unassembled WGS sequence"/>
</dbReference>
<keyword evidence="5" id="KW-1133">Transmembrane helix</keyword>
<proteinExistence type="inferred from homology"/>
<dbReference type="Gene3D" id="1.20.120.1530">
    <property type="match status" value="1"/>
</dbReference>
<dbReference type="AlphaFoldDB" id="A0A1N6GBL2"/>
<dbReference type="GO" id="GO:0007165">
    <property type="term" value="P:signal transduction"/>
    <property type="evidence" value="ECO:0007669"/>
    <property type="project" value="UniProtKB-KW"/>
</dbReference>
<dbReference type="SUPFAM" id="SSF58104">
    <property type="entry name" value="Methyl-accepting chemotaxis protein (MCP) signaling domain"/>
    <property type="match status" value="1"/>
</dbReference>
<evidence type="ECO:0000256" key="5">
    <source>
        <dbReference type="SAM" id="Phobius"/>
    </source>
</evidence>